<sequence length="166" mass="17142">MNDRASSSGVDTADLAATVETRVRAEHGALLNAVGDCADAVATTWPEGESSGGAEDDDEPARATTDRDRVVPPFEALLAEHGLLDACTAVLVDAVAAAGEELSASPVAAPPYVVVTSVGPVLRATLPLGRLVLTLRVFDVVRDGSERPRYVRLDGGEPAALDVAVR</sequence>
<feature type="region of interest" description="Disordered" evidence="1">
    <location>
        <begin position="43"/>
        <end position="68"/>
    </location>
</feature>
<keyword evidence="4" id="KW-1185">Reference proteome</keyword>
<comment type="caution">
    <text evidence="3">The sequence shown here is derived from an EMBL/GenBank/DDBJ whole genome shotgun (WGS) entry which is preliminary data.</text>
</comment>
<dbReference type="InterPro" id="IPR058294">
    <property type="entry name" value="DUF7988"/>
</dbReference>
<dbReference type="Pfam" id="PF25950">
    <property type="entry name" value="DUF7988"/>
    <property type="match status" value="1"/>
</dbReference>
<accession>A0ABD5PDS4</accession>
<dbReference type="Proteomes" id="UP001595921">
    <property type="component" value="Unassembled WGS sequence"/>
</dbReference>
<dbReference type="AlphaFoldDB" id="A0ABD5PDS4"/>
<dbReference type="RefSeq" id="WP_267620147.1">
    <property type="nucleotide sequence ID" value="NZ_JAODIW010000004.1"/>
</dbReference>
<evidence type="ECO:0000256" key="1">
    <source>
        <dbReference type="SAM" id="MobiDB-lite"/>
    </source>
</evidence>
<gene>
    <name evidence="3" type="ORF">ACFO0N_14040</name>
</gene>
<proteinExistence type="predicted"/>
<name>A0ABD5PDS4_9EURY</name>
<evidence type="ECO:0000313" key="3">
    <source>
        <dbReference type="EMBL" id="MFC4359066.1"/>
    </source>
</evidence>
<feature type="domain" description="DUF7988" evidence="2">
    <location>
        <begin position="18"/>
        <end position="166"/>
    </location>
</feature>
<evidence type="ECO:0000259" key="2">
    <source>
        <dbReference type="Pfam" id="PF25950"/>
    </source>
</evidence>
<organism evidence="3 4">
    <name type="scientific">Halobium salinum</name>
    <dbReference type="NCBI Taxonomy" id="1364940"/>
    <lineage>
        <taxon>Archaea</taxon>
        <taxon>Methanobacteriati</taxon>
        <taxon>Methanobacteriota</taxon>
        <taxon>Stenosarchaea group</taxon>
        <taxon>Halobacteria</taxon>
        <taxon>Halobacteriales</taxon>
        <taxon>Haloferacaceae</taxon>
        <taxon>Halobium</taxon>
    </lineage>
</organism>
<reference evidence="3 4" key="1">
    <citation type="journal article" date="2019" name="Int. J. Syst. Evol. Microbiol.">
        <title>The Global Catalogue of Microorganisms (GCM) 10K type strain sequencing project: providing services to taxonomists for standard genome sequencing and annotation.</title>
        <authorList>
            <consortium name="The Broad Institute Genomics Platform"/>
            <consortium name="The Broad Institute Genome Sequencing Center for Infectious Disease"/>
            <person name="Wu L."/>
            <person name="Ma J."/>
        </authorList>
    </citation>
    <scope>NUCLEOTIDE SEQUENCE [LARGE SCALE GENOMIC DNA]</scope>
    <source>
        <strain evidence="3 4">CGMCC 1.12553</strain>
    </source>
</reference>
<dbReference type="EMBL" id="JBHSDS010000007">
    <property type="protein sequence ID" value="MFC4359066.1"/>
    <property type="molecule type" value="Genomic_DNA"/>
</dbReference>
<evidence type="ECO:0000313" key="4">
    <source>
        <dbReference type="Proteomes" id="UP001595921"/>
    </source>
</evidence>
<protein>
    <recommendedName>
        <fullName evidence="2">DUF7988 domain-containing protein</fullName>
    </recommendedName>
</protein>